<dbReference type="SUPFAM" id="SSF55486">
    <property type="entry name" value="Metalloproteases ('zincins'), catalytic domain"/>
    <property type="match status" value="1"/>
</dbReference>
<organism evidence="5 6">
    <name type="scientific">Microctonus hyperodae</name>
    <name type="common">Parasitoid wasp</name>
    <dbReference type="NCBI Taxonomy" id="165561"/>
    <lineage>
        <taxon>Eukaryota</taxon>
        <taxon>Metazoa</taxon>
        <taxon>Ecdysozoa</taxon>
        <taxon>Arthropoda</taxon>
        <taxon>Hexapoda</taxon>
        <taxon>Insecta</taxon>
        <taxon>Pterygota</taxon>
        <taxon>Neoptera</taxon>
        <taxon>Endopterygota</taxon>
        <taxon>Hymenoptera</taxon>
        <taxon>Apocrita</taxon>
        <taxon>Ichneumonoidea</taxon>
        <taxon>Braconidae</taxon>
        <taxon>Euphorinae</taxon>
        <taxon>Microctonus</taxon>
    </lineage>
</organism>
<comment type="subcellular location">
    <subcellularLocation>
        <location evidence="1">Cell membrane</location>
        <topology evidence="1">Lipid-anchor</topology>
        <topology evidence="1">GPI-anchor</topology>
    </subcellularLocation>
</comment>
<dbReference type="InterPro" id="IPR001930">
    <property type="entry name" value="Peptidase_M1"/>
</dbReference>
<dbReference type="Gene3D" id="3.30.2010.30">
    <property type="match status" value="1"/>
</dbReference>
<name>A0AA39FEI3_MICHY</name>
<keyword evidence="2" id="KW-0336">GPI-anchor</keyword>
<evidence type="ECO:0000313" key="6">
    <source>
        <dbReference type="Proteomes" id="UP001168972"/>
    </source>
</evidence>
<dbReference type="InterPro" id="IPR014782">
    <property type="entry name" value="Peptidase_M1_dom"/>
</dbReference>
<dbReference type="GO" id="GO:0042277">
    <property type="term" value="F:peptide binding"/>
    <property type="evidence" value="ECO:0007669"/>
    <property type="project" value="TreeGrafter"/>
</dbReference>
<keyword evidence="6" id="KW-1185">Reference proteome</keyword>
<evidence type="ECO:0000259" key="4">
    <source>
        <dbReference type="Pfam" id="PF01433"/>
    </source>
</evidence>
<dbReference type="EMBL" id="JAQQBR010001831">
    <property type="protein sequence ID" value="KAK0167899.1"/>
    <property type="molecule type" value="Genomic_DNA"/>
</dbReference>
<dbReference type="PRINTS" id="PR00756">
    <property type="entry name" value="ALADIPTASE"/>
</dbReference>
<accession>A0AA39FEI3</accession>
<feature type="domain" description="Peptidase M1 membrane alanine aminopeptidase" evidence="4">
    <location>
        <begin position="69"/>
        <end position="117"/>
    </location>
</feature>
<keyword evidence="2" id="KW-0325">Glycoprotein</keyword>
<dbReference type="Pfam" id="PF01433">
    <property type="entry name" value="Peptidase_M1"/>
    <property type="match status" value="1"/>
</dbReference>
<dbReference type="PANTHER" id="PTHR11533">
    <property type="entry name" value="PROTEASE M1 ZINC METALLOPROTEASE"/>
    <property type="match status" value="1"/>
</dbReference>
<dbReference type="GO" id="GO:0043171">
    <property type="term" value="P:peptide catabolic process"/>
    <property type="evidence" value="ECO:0007669"/>
    <property type="project" value="TreeGrafter"/>
</dbReference>
<dbReference type="PANTHER" id="PTHR11533:SF294">
    <property type="entry name" value="THYROTROPIN-RELEASING HORMONE-DEGRADING ECTOENZYME"/>
    <property type="match status" value="1"/>
</dbReference>
<evidence type="ECO:0000256" key="2">
    <source>
        <dbReference type="ARBA" id="ARBA00022622"/>
    </source>
</evidence>
<evidence type="ECO:0000313" key="5">
    <source>
        <dbReference type="EMBL" id="KAK0167899.1"/>
    </source>
</evidence>
<dbReference type="GO" id="GO:0006508">
    <property type="term" value="P:proteolysis"/>
    <property type="evidence" value="ECO:0007669"/>
    <property type="project" value="InterPro"/>
</dbReference>
<dbReference type="GO" id="GO:0005737">
    <property type="term" value="C:cytoplasm"/>
    <property type="evidence" value="ECO:0007669"/>
    <property type="project" value="TreeGrafter"/>
</dbReference>
<gene>
    <name evidence="5" type="ORF">PV327_001754</name>
</gene>
<reference evidence="5" key="2">
    <citation type="submission" date="2023-03" db="EMBL/GenBank/DDBJ databases">
        <authorList>
            <person name="Inwood S.N."/>
            <person name="Skelly J.G."/>
            <person name="Guhlin J."/>
            <person name="Harrop T.W.R."/>
            <person name="Goldson S.G."/>
            <person name="Dearden P.K."/>
        </authorList>
    </citation>
    <scope>NUCLEOTIDE SEQUENCE</scope>
    <source>
        <strain evidence="5">Lincoln</strain>
        <tissue evidence="5">Whole body</tissue>
    </source>
</reference>
<dbReference type="AlphaFoldDB" id="A0AA39FEI3"/>
<keyword evidence="2" id="KW-0472">Membrane</keyword>
<reference evidence="5" key="1">
    <citation type="journal article" date="2023" name="bioRxiv">
        <title>Scaffold-level genome assemblies of two parasitoid biocontrol wasps reveal the parthenogenesis mechanism and an associated novel virus.</title>
        <authorList>
            <person name="Inwood S."/>
            <person name="Skelly J."/>
            <person name="Guhlin J."/>
            <person name="Harrop T."/>
            <person name="Goldson S."/>
            <person name="Dearden P."/>
        </authorList>
    </citation>
    <scope>NUCLEOTIDE SEQUENCE</scope>
    <source>
        <strain evidence="5">Lincoln</strain>
        <tissue evidence="5">Whole body</tissue>
    </source>
</reference>
<dbReference type="InterPro" id="IPR050344">
    <property type="entry name" value="Peptidase_M1_aminopeptidases"/>
</dbReference>
<dbReference type="Proteomes" id="UP001168972">
    <property type="component" value="Unassembled WGS sequence"/>
</dbReference>
<evidence type="ECO:0000256" key="3">
    <source>
        <dbReference type="ARBA" id="ARBA00023288"/>
    </source>
</evidence>
<comment type="caution">
    <text evidence="5">The sequence shown here is derived from an EMBL/GenBank/DDBJ whole genome shotgun (WGS) entry which is preliminary data.</text>
</comment>
<proteinExistence type="predicted"/>
<dbReference type="GO" id="GO:0008270">
    <property type="term" value="F:zinc ion binding"/>
    <property type="evidence" value="ECO:0007669"/>
    <property type="project" value="InterPro"/>
</dbReference>
<dbReference type="GO" id="GO:0070006">
    <property type="term" value="F:metalloaminopeptidase activity"/>
    <property type="evidence" value="ECO:0007669"/>
    <property type="project" value="TreeGrafter"/>
</dbReference>
<dbReference type="GO" id="GO:0005615">
    <property type="term" value="C:extracellular space"/>
    <property type="evidence" value="ECO:0007669"/>
    <property type="project" value="TreeGrafter"/>
</dbReference>
<evidence type="ECO:0000256" key="1">
    <source>
        <dbReference type="ARBA" id="ARBA00004609"/>
    </source>
</evidence>
<keyword evidence="3" id="KW-0449">Lipoprotein</keyword>
<dbReference type="InterPro" id="IPR042097">
    <property type="entry name" value="Aminopeptidase_N-like_N_sf"/>
</dbReference>
<dbReference type="GO" id="GO:0098552">
    <property type="term" value="C:side of membrane"/>
    <property type="evidence" value="ECO:0007669"/>
    <property type="project" value="UniProtKB-KW"/>
</dbReference>
<dbReference type="Gene3D" id="2.60.40.1730">
    <property type="entry name" value="tricorn interacting facor f3 domain"/>
    <property type="match status" value="1"/>
</dbReference>
<protein>
    <recommendedName>
        <fullName evidence="4">Peptidase M1 membrane alanine aminopeptidase domain-containing protein</fullName>
    </recommendedName>
</protein>
<sequence length="258" mass="29537">MTSISNMPRMNSPEPVREMASYVWDHYQRSVPMSTYLVAFIVSDFDVLPMAENNFRVWARHEGIKQSQYALDIGPKILQYYEDYFQIKFPLPKIDMVALPDFAAGAMENWGLITYSQFVGEVIPENYKLLLNFSGNEDCSVKKCIYGGKVVITMLVTGKGIFTLQSDPETNIDQAKTELYRIYPNNTRVPAKIMNYVYTTGDISAIIEVQVEQIFHMMSESQYELILYFTREFDDQSGIYGADAESRNDTNNTSNSSL</sequence>
<dbReference type="GO" id="GO:0005886">
    <property type="term" value="C:plasma membrane"/>
    <property type="evidence" value="ECO:0007669"/>
    <property type="project" value="UniProtKB-SubCell"/>
</dbReference>
<dbReference type="SUPFAM" id="SSF63737">
    <property type="entry name" value="Leukotriene A4 hydrolase N-terminal domain"/>
    <property type="match status" value="1"/>
</dbReference>